<protein>
    <submittedName>
        <fullName evidence="2">6668_t:CDS:1</fullName>
    </submittedName>
</protein>
<dbReference type="AlphaFoldDB" id="A0A9N9NEL9"/>
<dbReference type="EMBL" id="CAJVPY010011203">
    <property type="protein sequence ID" value="CAG8725142.1"/>
    <property type="molecule type" value="Genomic_DNA"/>
</dbReference>
<accession>A0A9N9NEL9</accession>
<evidence type="ECO:0000313" key="3">
    <source>
        <dbReference type="Proteomes" id="UP000789405"/>
    </source>
</evidence>
<organism evidence="2 3">
    <name type="scientific">Dentiscutata erythropus</name>
    <dbReference type="NCBI Taxonomy" id="1348616"/>
    <lineage>
        <taxon>Eukaryota</taxon>
        <taxon>Fungi</taxon>
        <taxon>Fungi incertae sedis</taxon>
        <taxon>Mucoromycota</taxon>
        <taxon>Glomeromycotina</taxon>
        <taxon>Glomeromycetes</taxon>
        <taxon>Diversisporales</taxon>
        <taxon>Gigasporaceae</taxon>
        <taxon>Dentiscutata</taxon>
    </lineage>
</organism>
<reference evidence="2" key="1">
    <citation type="submission" date="2021-06" db="EMBL/GenBank/DDBJ databases">
        <authorList>
            <person name="Kallberg Y."/>
            <person name="Tangrot J."/>
            <person name="Rosling A."/>
        </authorList>
    </citation>
    <scope>NUCLEOTIDE SEQUENCE</scope>
    <source>
        <strain evidence="2">MA453B</strain>
    </source>
</reference>
<feature type="transmembrane region" description="Helical" evidence="1">
    <location>
        <begin position="54"/>
        <end position="82"/>
    </location>
</feature>
<gene>
    <name evidence="2" type="ORF">DERYTH_LOCUS14649</name>
</gene>
<keyword evidence="1" id="KW-0472">Membrane</keyword>
<keyword evidence="1" id="KW-0812">Transmembrane</keyword>
<dbReference type="OrthoDB" id="2396651at2759"/>
<evidence type="ECO:0000256" key="1">
    <source>
        <dbReference type="SAM" id="Phobius"/>
    </source>
</evidence>
<keyword evidence="3" id="KW-1185">Reference proteome</keyword>
<evidence type="ECO:0000313" key="2">
    <source>
        <dbReference type="EMBL" id="CAG8725142.1"/>
    </source>
</evidence>
<sequence length="435" mass="47274">MKKHRIYSFFRSSIFQGVALCWAALILILVAVVLAGRFCQVTDLNIVFNIRVGLLLTITTIITRVLTFITAFMLPAILAGILSFDKVPALSGSAKKICQLMNASMSRCLLITGKACFNCGQIRKISATVALVLICQYIISAADLYLHASAIGINEQAPGPKITSARALNIANNCSEGFNYYFDTCGLYSSLNYEDSGVTNPVKSLEVYKNISKTLQIWRADGGVYLLQSPPEKAYEYTGSGIFLKPYCEAISSTCMLNEYDSFSLTYSCPASLWFANGTVCKSPNKIDNVNITSVYYDTVVEKWIASNPIHAIVSAIYSLGMLKSEDPEFVETSSGDFAILMHCKIHASIIEYVATLGSLKATPLGNLTNAQLLAVGFASIVMSQYAIDDTVDAAFKENSSSYVNAFSQQFAQATIASFVGAVQENGKDIITCPK</sequence>
<proteinExistence type="predicted"/>
<keyword evidence="1" id="KW-1133">Transmembrane helix</keyword>
<comment type="caution">
    <text evidence="2">The sequence shown here is derived from an EMBL/GenBank/DDBJ whole genome shotgun (WGS) entry which is preliminary data.</text>
</comment>
<dbReference type="Proteomes" id="UP000789405">
    <property type="component" value="Unassembled WGS sequence"/>
</dbReference>
<name>A0A9N9NEL9_9GLOM</name>